<protein>
    <submittedName>
        <fullName evidence="5">DMT family transporter</fullName>
    </submittedName>
</protein>
<keyword evidence="3" id="KW-0472">Membrane</keyword>
<feature type="transmembrane region" description="Helical" evidence="3">
    <location>
        <begin position="44"/>
        <end position="62"/>
    </location>
</feature>
<comment type="similarity">
    <text evidence="1">Belongs to the EamA transporter family.</text>
</comment>
<dbReference type="RefSeq" id="WP_277551166.1">
    <property type="nucleotide sequence ID" value="NZ_JARAMH010000007.1"/>
</dbReference>
<feature type="region of interest" description="Disordered" evidence="2">
    <location>
        <begin position="283"/>
        <end position="304"/>
    </location>
</feature>
<feature type="transmembrane region" description="Helical" evidence="3">
    <location>
        <begin position="238"/>
        <end position="258"/>
    </location>
</feature>
<evidence type="ECO:0000259" key="4">
    <source>
        <dbReference type="Pfam" id="PF00892"/>
    </source>
</evidence>
<comment type="caution">
    <text evidence="5">The sequence shown here is derived from an EMBL/GenBank/DDBJ whole genome shotgun (WGS) entry which is preliminary data.</text>
</comment>
<evidence type="ECO:0000313" key="5">
    <source>
        <dbReference type="EMBL" id="MFC4903890.1"/>
    </source>
</evidence>
<proteinExistence type="inferred from homology"/>
<feature type="transmembrane region" description="Helical" evidence="3">
    <location>
        <begin position="74"/>
        <end position="94"/>
    </location>
</feature>
<gene>
    <name evidence="5" type="ORF">ACFPCS_09990</name>
</gene>
<dbReference type="InterPro" id="IPR037185">
    <property type="entry name" value="EmrE-like"/>
</dbReference>
<feature type="domain" description="EamA" evidence="4">
    <location>
        <begin position="149"/>
        <end position="276"/>
    </location>
</feature>
<dbReference type="Pfam" id="PF00892">
    <property type="entry name" value="EamA"/>
    <property type="match status" value="1"/>
</dbReference>
<accession>A0ABV9TIS4</accession>
<evidence type="ECO:0000256" key="1">
    <source>
        <dbReference type="ARBA" id="ARBA00007362"/>
    </source>
</evidence>
<keyword evidence="3" id="KW-1133">Transmembrane helix</keyword>
<evidence type="ECO:0000256" key="3">
    <source>
        <dbReference type="SAM" id="Phobius"/>
    </source>
</evidence>
<keyword evidence="6" id="KW-1185">Reference proteome</keyword>
<name>A0ABV9TIS4_9MICC</name>
<organism evidence="5 6">
    <name type="scientific">Kocuria oceani</name>
    <dbReference type="NCBI Taxonomy" id="988827"/>
    <lineage>
        <taxon>Bacteria</taxon>
        <taxon>Bacillati</taxon>
        <taxon>Actinomycetota</taxon>
        <taxon>Actinomycetes</taxon>
        <taxon>Micrococcales</taxon>
        <taxon>Micrococcaceae</taxon>
        <taxon>Kocuria</taxon>
    </lineage>
</organism>
<dbReference type="InterPro" id="IPR000620">
    <property type="entry name" value="EamA_dom"/>
</dbReference>
<evidence type="ECO:0000256" key="2">
    <source>
        <dbReference type="SAM" id="MobiDB-lite"/>
    </source>
</evidence>
<dbReference type="SUPFAM" id="SSF103481">
    <property type="entry name" value="Multidrug resistance efflux transporter EmrE"/>
    <property type="match status" value="2"/>
</dbReference>
<dbReference type="Proteomes" id="UP001595797">
    <property type="component" value="Unassembled WGS sequence"/>
</dbReference>
<dbReference type="EMBL" id="JBHSIW010000011">
    <property type="protein sequence ID" value="MFC4903890.1"/>
    <property type="molecule type" value="Genomic_DNA"/>
</dbReference>
<feature type="transmembrane region" description="Helical" evidence="3">
    <location>
        <begin position="264"/>
        <end position="280"/>
    </location>
</feature>
<keyword evidence="3" id="KW-0812">Transmembrane</keyword>
<reference evidence="6" key="1">
    <citation type="journal article" date="2019" name="Int. J. Syst. Evol. Microbiol.">
        <title>The Global Catalogue of Microorganisms (GCM) 10K type strain sequencing project: providing services to taxonomists for standard genome sequencing and annotation.</title>
        <authorList>
            <consortium name="The Broad Institute Genomics Platform"/>
            <consortium name="The Broad Institute Genome Sequencing Center for Infectious Disease"/>
            <person name="Wu L."/>
            <person name="Ma J."/>
        </authorList>
    </citation>
    <scope>NUCLEOTIDE SEQUENCE [LARGE SCALE GENOMIC DNA]</scope>
    <source>
        <strain evidence="6">CGMCC 4.6946</strain>
    </source>
</reference>
<feature type="transmembrane region" description="Helical" evidence="3">
    <location>
        <begin position="148"/>
        <end position="167"/>
    </location>
</feature>
<evidence type="ECO:0000313" key="6">
    <source>
        <dbReference type="Proteomes" id="UP001595797"/>
    </source>
</evidence>
<feature type="transmembrane region" description="Helical" evidence="3">
    <location>
        <begin position="207"/>
        <end position="226"/>
    </location>
</feature>
<sequence length="304" mass="30825">MTGPAPSTAPTTAVPPWGLAVAAMLSIQLGSALSVDLIGTVGPAGTAWLRLSAGALIFLLLARPPLRSVRRSDVPALLGLGLTTGVMTTGFLAAIERIPLGTAVAIEFLGPLTVAAVRSHSLRALAWPALALSGVVLLTEPWHGRIDLAGIGFAGLAAVGWGFYILLTQRIGDRFTGIGALSMTVPVAAVTAAVLGVPQAAGHLTPGVLAAAAGLALLLPVLPFALEMLALRRMTPTAFGTLMAVEPAFGVLLGLLVLHQHPSRVQTAGILLVVLAGAAAQRGGRRRPRTSGPTADLPALDPIG</sequence>
<feature type="transmembrane region" description="Helical" evidence="3">
    <location>
        <begin position="179"/>
        <end position="201"/>
    </location>
</feature>